<protein>
    <submittedName>
        <fullName evidence="1">Uncharacterized protein</fullName>
    </submittedName>
</protein>
<dbReference type="RefSeq" id="WP_060863185.1">
    <property type="nucleotide sequence ID" value="NZ_LIRB01000147.1"/>
</dbReference>
<organism evidence="1 2">
    <name type="scientific">Paenibacillus riograndensis</name>
    <dbReference type="NCBI Taxonomy" id="483937"/>
    <lineage>
        <taxon>Bacteria</taxon>
        <taxon>Bacillati</taxon>
        <taxon>Bacillota</taxon>
        <taxon>Bacilli</taxon>
        <taxon>Bacillales</taxon>
        <taxon>Paenibacillaceae</taxon>
        <taxon>Paenibacillus</taxon>
        <taxon>Paenibacillus sonchi group</taxon>
    </lineage>
</organism>
<dbReference type="PATRIC" id="fig|483937.3.peg.3220"/>
<reference evidence="1 2" key="1">
    <citation type="submission" date="2015-08" db="EMBL/GenBank/DDBJ databases">
        <title>Genomes of Paenibacillus riograndensis.</title>
        <authorList>
            <person name="Sant'Anna F.H."/>
            <person name="Souza R."/>
            <person name="Ambrosini A."/>
            <person name="Bach E."/>
            <person name="Fernandes G."/>
            <person name="Balsanelli E."/>
            <person name="Baura V.A."/>
            <person name="Pedrosa F.O."/>
            <person name="Souza E.M."/>
            <person name="Passaglia L."/>
        </authorList>
    </citation>
    <scope>NUCLEOTIDE SEQUENCE [LARGE SCALE GENOMIC DNA]</scope>
    <source>
        <strain evidence="1 2">CAS34</strain>
    </source>
</reference>
<dbReference type="AlphaFoldDB" id="A0A132TIZ1"/>
<comment type="caution">
    <text evidence="1">The sequence shown here is derived from an EMBL/GenBank/DDBJ whole genome shotgun (WGS) entry which is preliminary data.</text>
</comment>
<name>A0A132TIZ1_9BACL</name>
<keyword evidence="2" id="KW-1185">Reference proteome</keyword>
<evidence type="ECO:0000313" key="2">
    <source>
        <dbReference type="Proteomes" id="UP000070475"/>
    </source>
</evidence>
<sequence length="64" mass="7708">MEPEAFRNQIREEAQRILNATDITLSVAFFIIEYVNIKEINNKEYVLQRLWDTAKPIIRKEDIR</sequence>
<gene>
    <name evidence="1" type="ORF">AMQ84_28710</name>
</gene>
<dbReference type="Proteomes" id="UP000070475">
    <property type="component" value="Unassembled WGS sequence"/>
</dbReference>
<dbReference type="EMBL" id="LIRB01000147">
    <property type="protein sequence ID" value="KWX71006.1"/>
    <property type="molecule type" value="Genomic_DNA"/>
</dbReference>
<evidence type="ECO:0000313" key="1">
    <source>
        <dbReference type="EMBL" id="KWX71006.1"/>
    </source>
</evidence>
<proteinExistence type="predicted"/>
<accession>A0A132TIZ1</accession>